<dbReference type="RefSeq" id="WP_206859294.1">
    <property type="nucleotide sequence ID" value="NZ_CP147250.1"/>
</dbReference>
<name>A0ABZ2SYY3_9ENTE</name>
<feature type="domain" description="Mga helix-turn-helix" evidence="1">
    <location>
        <begin position="93"/>
        <end position="176"/>
    </location>
</feature>
<dbReference type="InterPro" id="IPR007737">
    <property type="entry name" value="Mga_HTH"/>
</dbReference>
<evidence type="ECO:0000313" key="3">
    <source>
        <dbReference type="Proteomes" id="UP000664360"/>
    </source>
</evidence>
<organism evidence="2 3">
    <name type="scientific">Candidatus Enterococcus mangumiae</name>
    <dbReference type="NCBI Taxonomy" id="2230878"/>
    <lineage>
        <taxon>Bacteria</taxon>
        <taxon>Bacillati</taxon>
        <taxon>Bacillota</taxon>
        <taxon>Bacilli</taxon>
        <taxon>Lactobacillales</taxon>
        <taxon>Enterococcaceae</taxon>
        <taxon>Enterococcus</taxon>
    </lineage>
</organism>
<protein>
    <recommendedName>
        <fullName evidence="1">Mga helix-turn-helix domain-containing protein</fullName>
    </recommendedName>
</protein>
<evidence type="ECO:0000313" key="2">
    <source>
        <dbReference type="EMBL" id="WYJ80950.1"/>
    </source>
</evidence>
<keyword evidence="3" id="KW-1185">Reference proteome</keyword>
<dbReference type="EMBL" id="CP147250">
    <property type="protein sequence ID" value="WYJ80950.1"/>
    <property type="molecule type" value="Genomic_DNA"/>
</dbReference>
<accession>A0ABZ2SYY3</accession>
<proteinExistence type="predicted"/>
<dbReference type="Proteomes" id="UP000664360">
    <property type="component" value="Chromosome"/>
</dbReference>
<sequence length="498" mass="58752">MLPDKLTLLFITKTQFQQMKVLKEIKDGAVSIKKLEDEMDLTKRQVRKIIQNLMNEYEESGFSKKYQTSLILDKDKLLCIPQLTDTEYLELINIFQERYFAESNLYQTLLYVLEKRKFSVSDIAKYLIYSESHVYKLLGKLKELFRLLKIDLRLTKINETLIELTGSESTIRMLHYLGIAVISKGNYWLFKTITQEEVNDLRLSINFDHYENLSPLGKKRINYLLAVGLISLKNGYQIDDLPLELVELGVTIYNEEIDACLDQLTVKKVMDAANSRNECIHFAFLSNYFAQDLHTKEEKEKLGRKLAELKKNSIVSSCKKLLMCMIEYFHIPETIFYRLLYYLTNKLVTIHHLELYKFMPIYHDALPKNNYGTYIERCIDKSLKSYQNQHSFNHIKNSFVQVVLGSLASNSLKSEHKVYVEFFNLPESKNIVENIITHYYNSKRIKIVESYHHADIVISDTHGYEDKELFYFKHILDKESWTRLGSYFNKIIVNTYKF</sequence>
<reference evidence="2 3" key="1">
    <citation type="submission" date="2024-03" db="EMBL/GenBank/DDBJ databases">
        <title>The Genome Sequence of Enterococcus sp. DIV1094.</title>
        <authorList>
            <consortium name="The Broad Institute Genomics Platform"/>
            <consortium name="The Broad Institute Microbial Omics Core"/>
            <consortium name="The Broad Institute Genomic Center for Infectious Diseases"/>
            <person name="Earl A."/>
            <person name="Manson A."/>
            <person name="Gilmore M."/>
            <person name="Schwartman J."/>
            <person name="Shea T."/>
            <person name="Abouelleil A."/>
            <person name="Cao P."/>
            <person name="Chapman S."/>
            <person name="Cusick C."/>
            <person name="Young S."/>
            <person name="Neafsey D."/>
            <person name="Nusbaum C."/>
            <person name="Birren B."/>
        </authorList>
    </citation>
    <scope>NUCLEOTIDE SEQUENCE [LARGE SCALE GENOMIC DNA]</scope>
    <source>
        <strain evidence="2 3">DIV1094</strain>
    </source>
</reference>
<gene>
    <name evidence="2" type="ORF">DOK79_002534</name>
</gene>
<dbReference type="Pfam" id="PF05043">
    <property type="entry name" value="Mga"/>
    <property type="match status" value="1"/>
</dbReference>
<evidence type="ECO:0000259" key="1">
    <source>
        <dbReference type="Pfam" id="PF05043"/>
    </source>
</evidence>